<evidence type="ECO:0000256" key="8">
    <source>
        <dbReference type="ARBA" id="ARBA00038436"/>
    </source>
</evidence>
<comment type="similarity">
    <text evidence="8 9">Belongs to the TRAP transporter small permease family.</text>
</comment>
<keyword evidence="4 9" id="KW-0997">Cell inner membrane</keyword>
<keyword evidence="6 9" id="KW-1133">Transmembrane helix</keyword>
<evidence type="ECO:0000256" key="9">
    <source>
        <dbReference type="RuleBase" id="RU369079"/>
    </source>
</evidence>
<feature type="domain" description="Tripartite ATP-independent periplasmic transporters DctQ component" evidence="10">
    <location>
        <begin position="30"/>
        <end position="157"/>
    </location>
</feature>
<comment type="caution">
    <text evidence="11">The sequence shown here is derived from an EMBL/GenBank/DDBJ whole genome shotgun (WGS) entry which is preliminary data.</text>
</comment>
<evidence type="ECO:0000256" key="5">
    <source>
        <dbReference type="ARBA" id="ARBA00022692"/>
    </source>
</evidence>
<evidence type="ECO:0000256" key="1">
    <source>
        <dbReference type="ARBA" id="ARBA00004429"/>
    </source>
</evidence>
<feature type="transmembrane region" description="Helical" evidence="9">
    <location>
        <begin position="21"/>
        <end position="44"/>
    </location>
</feature>
<keyword evidence="2 9" id="KW-0813">Transport</keyword>
<dbReference type="Proteomes" id="UP000037600">
    <property type="component" value="Unassembled WGS sequence"/>
</dbReference>
<evidence type="ECO:0000256" key="6">
    <source>
        <dbReference type="ARBA" id="ARBA00022989"/>
    </source>
</evidence>
<evidence type="ECO:0000256" key="3">
    <source>
        <dbReference type="ARBA" id="ARBA00022475"/>
    </source>
</evidence>
<reference evidence="11 12" key="1">
    <citation type="submission" date="2015-04" db="EMBL/GenBank/DDBJ databases">
        <title>Draft Genome Sequence of the Novel Agar-Digesting Marine Bacterium Q1.</title>
        <authorList>
            <person name="Li Y."/>
            <person name="Li D."/>
            <person name="Chen G."/>
            <person name="Du Z."/>
        </authorList>
    </citation>
    <scope>NUCLEOTIDE SEQUENCE [LARGE SCALE GENOMIC DNA]</scope>
    <source>
        <strain evidence="11 12">Q1</strain>
    </source>
</reference>
<evidence type="ECO:0000256" key="7">
    <source>
        <dbReference type="ARBA" id="ARBA00023136"/>
    </source>
</evidence>
<proteinExistence type="inferred from homology"/>
<keyword evidence="7 9" id="KW-0472">Membrane</keyword>
<accession>A0A0J8GMW6</accession>
<evidence type="ECO:0000256" key="2">
    <source>
        <dbReference type="ARBA" id="ARBA00022448"/>
    </source>
</evidence>
<dbReference type="AlphaFoldDB" id="A0A0J8GMW6"/>
<keyword evidence="12" id="KW-1185">Reference proteome</keyword>
<gene>
    <name evidence="11" type="ORF">XM47_15855</name>
</gene>
<dbReference type="STRING" id="1513271.XM47_15855"/>
<dbReference type="PANTHER" id="PTHR35011">
    <property type="entry name" value="2,3-DIKETO-L-GULONATE TRAP TRANSPORTER SMALL PERMEASE PROTEIN YIAM"/>
    <property type="match status" value="1"/>
</dbReference>
<evidence type="ECO:0000256" key="4">
    <source>
        <dbReference type="ARBA" id="ARBA00022519"/>
    </source>
</evidence>
<comment type="function">
    <text evidence="9">Part of the tripartite ATP-independent periplasmic (TRAP) transport system.</text>
</comment>
<dbReference type="OrthoDB" id="2085311at2"/>
<dbReference type="GO" id="GO:0015740">
    <property type="term" value="P:C4-dicarboxylate transport"/>
    <property type="evidence" value="ECO:0007669"/>
    <property type="project" value="TreeGrafter"/>
</dbReference>
<dbReference type="Pfam" id="PF04290">
    <property type="entry name" value="DctQ"/>
    <property type="match status" value="1"/>
</dbReference>
<organism evidence="11 12">
    <name type="scientific">Catenovulum maritimum</name>
    <dbReference type="NCBI Taxonomy" id="1513271"/>
    <lineage>
        <taxon>Bacteria</taxon>
        <taxon>Pseudomonadati</taxon>
        <taxon>Pseudomonadota</taxon>
        <taxon>Gammaproteobacteria</taxon>
        <taxon>Alteromonadales</taxon>
        <taxon>Alteromonadaceae</taxon>
        <taxon>Catenovulum</taxon>
    </lineage>
</organism>
<dbReference type="InterPro" id="IPR007387">
    <property type="entry name" value="TRAP_DctQ"/>
</dbReference>
<dbReference type="InterPro" id="IPR055348">
    <property type="entry name" value="DctQ"/>
</dbReference>
<dbReference type="GO" id="GO:0022857">
    <property type="term" value="F:transmembrane transporter activity"/>
    <property type="evidence" value="ECO:0007669"/>
    <property type="project" value="UniProtKB-UniRule"/>
</dbReference>
<dbReference type="RefSeq" id="WP_048694690.1">
    <property type="nucleotide sequence ID" value="NZ_KQ130502.1"/>
</dbReference>
<feature type="transmembrane region" description="Helical" evidence="9">
    <location>
        <begin position="96"/>
        <end position="121"/>
    </location>
</feature>
<dbReference type="PANTHER" id="PTHR35011:SF11">
    <property type="entry name" value="TRAP TRANSPORTER SMALL PERMEASE PROTEIN"/>
    <property type="match status" value="1"/>
</dbReference>
<dbReference type="GO" id="GO:0005886">
    <property type="term" value="C:plasma membrane"/>
    <property type="evidence" value="ECO:0007669"/>
    <property type="project" value="UniProtKB-SubCell"/>
</dbReference>
<protein>
    <recommendedName>
        <fullName evidence="9">TRAP transporter small permease protein</fullName>
    </recommendedName>
</protein>
<name>A0A0J8GMW6_9ALTE</name>
<comment type="subcellular location">
    <subcellularLocation>
        <location evidence="1 9">Cell inner membrane</location>
        <topology evidence="1 9">Multi-pass membrane protein</topology>
    </subcellularLocation>
</comment>
<keyword evidence="3" id="KW-1003">Cell membrane</keyword>
<evidence type="ECO:0000313" key="11">
    <source>
        <dbReference type="EMBL" id="KMT64147.1"/>
    </source>
</evidence>
<comment type="subunit">
    <text evidence="9">The complex comprises the extracytoplasmic solute receptor protein and the two transmembrane proteins.</text>
</comment>
<dbReference type="EMBL" id="LAZL01000030">
    <property type="protein sequence ID" value="KMT64147.1"/>
    <property type="molecule type" value="Genomic_DNA"/>
</dbReference>
<keyword evidence="5 9" id="KW-0812">Transmembrane</keyword>
<feature type="transmembrane region" description="Helical" evidence="9">
    <location>
        <begin position="133"/>
        <end position="155"/>
    </location>
</feature>
<evidence type="ECO:0000313" key="12">
    <source>
        <dbReference type="Proteomes" id="UP000037600"/>
    </source>
</evidence>
<evidence type="ECO:0000259" key="10">
    <source>
        <dbReference type="Pfam" id="PF04290"/>
    </source>
</evidence>
<sequence length="175" mass="20215">MDNLEAHHQPIQLKNLHVEDWVCLIVFWGLALILFAQFFSRYVFNYPLGWSEEVSRYLLILLAFAGASIASRNQAHIAMTLFHRWVPKRMLGMLEIVIECFNFVVICVLAYFCLQIIPLIAPHSLASIPLSLTWVYQILFVFLLAMLVRTIRVLLSKRQNLTNKSNPLNNQSQGL</sequence>
<feature type="transmembrane region" description="Helical" evidence="9">
    <location>
        <begin position="56"/>
        <end position="75"/>
    </location>
</feature>